<evidence type="ECO:0000256" key="10">
    <source>
        <dbReference type="ARBA" id="ARBA00023134"/>
    </source>
</evidence>
<reference evidence="16 17" key="1">
    <citation type="submission" date="2018-03" db="EMBL/GenBank/DDBJ databases">
        <title>Draft genome sequence of Rohu Carp (Labeo rohita).</title>
        <authorList>
            <person name="Das P."/>
            <person name="Kushwaha B."/>
            <person name="Joshi C.G."/>
            <person name="Kumar D."/>
            <person name="Nagpure N.S."/>
            <person name="Sahoo L."/>
            <person name="Das S.P."/>
            <person name="Bit A."/>
            <person name="Patnaik S."/>
            <person name="Meher P.K."/>
            <person name="Jayasankar P."/>
            <person name="Koringa P.G."/>
            <person name="Patel N.V."/>
            <person name="Hinsu A.T."/>
            <person name="Kumar R."/>
            <person name="Pandey M."/>
            <person name="Agarwal S."/>
            <person name="Srivastava S."/>
            <person name="Singh M."/>
            <person name="Iquebal M.A."/>
            <person name="Jaiswal S."/>
            <person name="Angadi U.B."/>
            <person name="Kumar N."/>
            <person name="Raza M."/>
            <person name="Shah T.M."/>
            <person name="Rai A."/>
            <person name="Jena J.K."/>
        </authorList>
    </citation>
    <scope>NUCLEOTIDE SEQUENCE [LARGE SCALE GENOMIC DNA]</scope>
    <source>
        <strain evidence="16">DASCIFA01</strain>
        <tissue evidence="16">Testis</tissue>
    </source>
</reference>
<dbReference type="SMART" id="SM00112">
    <property type="entry name" value="CA"/>
    <property type="match status" value="2"/>
</dbReference>
<dbReference type="GO" id="GO:0003924">
    <property type="term" value="F:GTPase activity"/>
    <property type="evidence" value="ECO:0007669"/>
    <property type="project" value="InterPro"/>
</dbReference>
<evidence type="ECO:0000313" key="16">
    <source>
        <dbReference type="EMBL" id="RXN28285.1"/>
    </source>
</evidence>
<accession>A0A498NE08</accession>
<evidence type="ECO:0000256" key="12">
    <source>
        <dbReference type="ARBA" id="ARBA00023180"/>
    </source>
</evidence>
<evidence type="ECO:0000256" key="6">
    <source>
        <dbReference type="ARBA" id="ARBA00022741"/>
    </source>
</evidence>
<keyword evidence="12" id="KW-0325">Glycoprotein</keyword>
<keyword evidence="7 13" id="KW-0106">Calcium</keyword>
<dbReference type="STRING" id="84645.A0A498NE08"/>
<dbReference type="InterPro" id="IPR015919">
    <property type="entry name" value="Cadherin-like_sf"/>
</dbReference>
<dbReference type="GO" id="GO:0005509">
    <property type="term" value="F:calcium ion binding"/>
    <property type="evidence" value="ECO:0007669"/>
    <property type="project" value="UniProtKB-UniRule"/>
</dbReference>
<evidence type="ECO:0000256" key="13">
    <source>
        <dbReference type="PROSITE-ProRule" id="PRU00043"/>
    </source>
</evidence>
<dbReference type="AlphaFoldDB" id="A0A498NE08"/>
<evidence type="ECO:0000313" key="17">
    <source>
        <dbReference type="Proteomes" id="UP000290572"/>
    </source>
</evidence>
<evidence type="ECO:0007829" key="18">
    <source>
        <dbReference type="PeptideAtlas" id="A0A498NE08"/>
    </source>
</evidence>
<evidence type="ECO:0000256" key="8">
    <source>
        <dbReference type="ARBA" id="ARBA00022889"/>
    </source>
</evidence>
<keyword evidence="5" id="KW-0677">Repeat</keyword>
<evidence type="ECO:0000256" key="3">
    <source>
        <dbReference type="ARBA" id="ARBA00022692"/>
    </source>
</evidence>
<dbReference type="FunFam" id="2.60.40.60:FF:000158">
    <property type="entry name" value="Dachsous cadherin-related 1"/>
    <property type="match status" value="1"/>
</dbReference>
<evidence type="ECO:0000256" key="14">
    <source>
        <dbReference type="SAM" id="SignalP"/>
    </source>
</evidence>
<dbReference type="Gene3D" id="2.60.40.60">
    <property type="entry name" value="Cadherins"/>
    <property type="match status" value="3"/>
</dbReference>
<keyword evidence="6" id="KW-0547">Nucleotide-binding</keyword>
<comment type="subcellular location">
    <subcellularLocation>
        <location evidence="1">Cell membrane</location>
        <topology evidence="1">Single-pass type I membrane protein</topology>
    </subcellularLocation>
</comment>
<dbReference type="PROSITE" id="PS51421">
    <property type="entry name" value="RAS"/>
    <property type="match status" value="1"/>
</dbReference>
<dbReference type="Pfam" id="PF00071">
    <property type="entry name" value="Ras"/>
    <property type="match status" value="2"/>
</dbReference>
<feature type="chain" id="PRO_5019789076" evidence="14">
    <location>
        <begin position="21"/>
        <end position="567"/>
    </location>
</feature>
<dbReference type="SUPFAM" id="SSF49313">
    <property type="entry name" value="Cadherin-like"/>
    <property type="match status" value="2"/>
</dbReference>
<dbReference type="FunFam" id="3.40.50.300:FF:002358">
    <property type="entry name" value="Rho-related GTP-binding protein RhoC"/>
    <property type="match status" value="1"/>
</dbReference>
<dbReference type="PANTHER" id="PTHR24072">
    <property type="entry name" value="RHO FAMILY GTPASE"/>
    <property type="match status" value="1"/>
</dbReference>
<dbReference type="NCBIfam" id="TIGR00231">
    <property type="entry name" value="small_GTP"/>
    <property type="match status" value="1"/>
</dbReference>
<keyword evidence="11" id="KW-0472">Membrane</keyword>
<dbReference type="PROSITE" id="PS00232">
    <property type="entry name" value="CADHERIN_1"/>
    <property type="match status" value="1"/>
</dbReference>
<evidence type="ECO:0000256" key="1">
    <source>
        <dbReference type="ARBA" id="ARBA00004251"/>
    </source>
</evidence>
<dbReference type="SMART" id="SM00173">
    <property type="entry name" value="RAS"/>
    <property type="match status" value="1"/>
</dbReference>
<keyword evidence="18" id="KW-1267">Proteomics identification</keyword>
<dbReference type="InterPro" id="IPR027417">
    <property type="entry name" value="P-loop_NTPase"/>
</dbReference>
<protein>
    <submittedName>
        <fullName evidence="16">Rho-related GTP-binding</fullName>
    </submittedName>
</protein>
<dbReference type="PROSITE" id="PS51420">
    <property type="entry name" value="RHO"/>
    <property type="match status" value="1"/>
</dbReference>
<dbReference type="Gene3D" id="3.40.50.300">
    <property type="entry name" value="P-loop containing nucleotide triphosphate hydrolases"/>
    <property type="match status" value="2"/>
</dbReference>
<proteinExistence type="evidence at protein level"/>
<evidence type="ECO:0000256" key="4">
    <source>
        <dbReference type="ARBA" id="ARBA00022729"/>
    </source>
</evidence>
<gene>
    <name evidence="16" type="ORF">ROHU_005373</name>
</gene>
<sequence length="567" mass="63699">MKTIVIVFLVAVVCIQCATTSKLNIRKKRAWIVDELSMEEEQTGPFPYKLGDLNIEKKVIEEYSIHGQGIDQDPKGILSINRNGTVYVHGKVDYEQYKRLRINFSKENTRFVVDIDILDVNDNTPVFNRDVYERAVDESTQQGTPLVTVLANDIDQSGTANSEFTLRILSVSPSTSTTQFFIYQKKGDQTGTMFFKGYFDYEKAQTYTILVEAKDHGEKVQLSSTSTVILNIIDKPNYPNPEFVEKTKDAADPSVFLRQVAVKEKLETGPMLEVDKLTMCLSDETTDITALNPDLYSKPLYFELAGDIQEKWRLQSNYGTSVKLIKKSSVHVGDHKLILNISDSQGQFSLQTLSIYVCECNDSAYCKDQAAKPNMFAVAAIILTIPALLAIQMRCNFRSNDTSAAVFPMAAIRKKLVIVGDGACGKTCLLIVFSKDQFPEVYVPTVFENYVADIEVDGKQVELALWDTAGQEDYDRLRPLSYPDTDVILMCFSIDSPDSLENIPEKWTPEEPVKPEEGRDMANRINAFGYLECSAKTKDGVREVFEMATRAALQARKRGKKTGCLLL</sequence>
<dbReference type="InterPro" id="IPR001806">
    <property type="entry name" value="Small_GTPase"/>
</dbReference>
<evidence type="ECO:0000256" key="7">
    <source>
        <dbReference type="ARBA" id="ARBA00022837"/>
    </source>
</evidence>
<dbReference type="Proteomes" id="UP000290572">
    <property type="component" value="Unassembled WGS sequence"/>
</dbReference>
<feature type="domain" description="Cadherin" evidence="15">
    <location>
        <begin position="63"/>
        <end position="127"/>
    </location>
</feature>
<keyword evidence="3" id="KW-0812">Transmembrane</keyword>
<organism evidence="16 17">
    <name type="scientific">Labeo rohita</name>
    <name type="common">Indian major carp</name>
    <name type="synonym">Cyprinus rohita</name>
    <dbReference type="NCBI Taxonomy" id="84645"/>
    <lineage>
        <taxon>Eukaryota</taxon>
        <taxon>Metazoa</taxon>
        <taxon>Chordata</taxon>
        <taxon>Craniata</taxon>
        <taxon>Vertebrata</taxon>
        <taxon>Euteleostomi</taxon>
        <taxon>Actinopterygii</taxon>
        <taxon>Neopterygii</taxon>
        <taxon>Teleostei</taxon>
        <taxon>Ostariophysi</taxon>
        <taxon>Cypriniformes</taxon>
        <taxon>Cyprinidae</taxon>
        <taxon>Labeoninae</taxon>
        <taxon>Labeonini</taxon>
        <taxon>Labeo</taxon>
    </lineage>
</organism>
<dbReference type="Pfam" id="PF00028">
    <property type="entry name" value="Cadherin"/>
    <property type="match status" value="1"/>
</dbReference>
<dbReference type="PROSITE" id="PS51419">
    <property type="entry name" value="RAB"/>
    <property type="match status" value="1"/>
</dbReference>
<dbReference type="SMART" id="SM00174">
    <property type="entry name" value="RHO"/>
    <property type="match status" value="1"/>
</dbReference>
<name>A0A498NE08_LABRO</name>
<evidence type="ECO:0000256" key="2">
    <source>
        <dbReference type="ARBA" id="ARBA00022475"/>
    </source>
</evidence>
<dbReference type="InterPro" id="IPR002126">
    <property type="entry name" value="Cadherin-like_dom"/>
</dbReference>
<dbReference type="FunFam" id="2.60.40.60:FF:000011">
    <property type="entry name" value="Cadherin 1"/>
    <property type="match status" value="1"/>
</dbReference>
<dbReference type="GO" id="GO:0007264">
    <property type="term" value="P:small GTPase-mediated signal transduction"/>
    <property type="evidence" value="ECO:0007669"/>
    <property type="project" value="InterPro"/>
</dbReference>
<dbReference type="GO" id="GO:0009653">
    <property type="term" value="P:anatomical structure morphogenesis"/>
    <property type="evidence" value="ECO:0007669"/>
    <property type="project" value="UniProtKB-ARBA"/>
</dbReference>
<dbReference type="PRINTS" id="PR00205">
    <property type="entry name" value="CADHERIN"/>
</dbReference>
<evidence type="ECO:0000256" key="5">
    <source>
        <dbReference type="ARBA" id="ARBA00022737"/>
    </source>
</evidence>
<dbReference type="CDD" id="cd11304">
    <property type="entry name" value="Cadherin_repeat"/>
    <property type="match status" value="2"/>
</dbReference>
<evidence type="ECO:0000256" key="11">
    <source>
        <dbReference type="ARBA" id="ARBA00023136"/>
    </source>
</evidence>
<dbReference type="SMART" id="SM00175">
    <property type="entry name" value="RAB"/>
    <property type="match status" value="1"/>
</dbReference>
<comment type="caution">
    <text evidence="16">The sequence shown here is derived from an EMBL/GenBank/DDBJ whole genome shotgun (WGS) entry which is preliminary data.</text>
</comment>
<dbReference type="InterPro" id="IPR005225">
    <property type="entry name" value="Small_GTP-bd"/>
</dbReference>
<keyword evidence="8" id="KW-0130">Cell adhesion</keyword>
<dbReference type="PRINTS" id="PR00449">
    <property type="entry name" value="RASTRNSFRMNG"/>
</dbReference>
<keyword evidence="17" id="KW-1185">Reference proteome</keyword>
<dbReference type="GO" id="GO:0007156">
    <property type="term" value="P:homophilic cell adhesion via plasma membrane adhesion molecules"/>
    <property type="evidence" value="ECO:0007669"/>
    <property type="project" value="InterPro"/>
</dbReference>
<evidence type="ECO:0000256" key="9">
    <source>
        <dbReference type="ARBA" id="ARBA00022989"/>
    </source>
</evidence>
<dbReference type="InterPro" id="IPR003578">
    <property type="entry name" value="Small_GTPase_Rho"/>
</dbReference>
<keyword evidence="2" id="KW-1003">Cell membrane</keyword>
<dbReference type="InterPro" id="IPR020894">
    <property type="entry name" value="Cadherin_CS"/>
</dbReference>
<feature type="signal peptide" evidence="14">
    <location>
        <begin position="1"/>
        <end position="20"/>
    </location>
</feature>
<keyword evidence="10" id="KW-0342">GTP-binding</keyword>
<keyword evidence="9" id="KW-1133">Transmembrane helix</keyword>
<feature type="domain" description="Cadherin" evidence="15">
    <location>
        <begin position="128"/>
        <end position="243"/>
    </location>
</feature>
<dbReference type="GO" id="GO:0005886">
    <property type="term" value="C:plasma membrane"/>
    <property type="evidence" value="ECO:0007669"/>
    <property type="project" value="UniProtKB-SubCell"/>
</dbReference>
<dbReference type="SUPFAM" id="SSF52540">
    <property type="entry name" value="P-loop containing nucleoside triphosphate hydrolases"/>
    <property type="match status" value="1"/>
</dbReference>
<dbReference type="PROSITE" id="PS50268">
    <property type="entry name" value="CADHERIN_2"/>
    <property type="match status" value="2"/>
</dbReference>
<evidence type="ECO:0000259" key="15">
    <source>
        <dbReference type="PROSITE" id="PS50268"/>
    </source>
</evidence>
<dbReference type="EMBL" id="QBIY01011887">
    <property type="protein sequence ID" value="RXN28285.1"/>
    <property type="molecule type" value="Genomic_DNA"/>
</dbReference>
<keyword evidence="4 14" id="KW-0732">Signal</keyword>
<dbReference type="GO" id="GO:0005525">
    <property type="term" value="F:GTP binding"/>
    <property type="evidence" value="ECO:0007669"/>
    <property type="project" value="UniProtKB-KW"/>
</dbReference>